<dbReference type="RefSeq" id="XP_018390213.1">
    <property type="nucleotide sequence ID" value="XM_018532107.1"/>
</dbReference>
<dbReference type="InterPro" id="IPR010730">
    <property type="entry name" value="HET"/>
</dbReference>
<dbReference type="GeneID" id="29117701"/>
<accession>A0A177E0R2</accession>
<protein>
    <recommendedName>
        <fullName evidence="1">Heterokaryon incompatibility domain-containing protein</fullName>
    </recommendedName>
</protein>
<keyword evidence="3" id="KW-1185">Reference proteome</keyword>
<dbReference type="PANTHER" id="PTHR24148">
    <property type="entry name" value="ANKYRIN REPEAT DOMAIN-CONTAINING PROTEIN 39 HOMOLOG-RELATED"/>
    <property type="match status" value="1"/>
</dbReference>
<evidence type="ECO:0000313" key="2">
    <source>
        <dbReference type="EMBL" id="OAG24792.1"/>
    </source>
</evidence>
<gene>
    <name evidence="2" type="ORF">CC77DRAFT_544803</name>
</gene>
<name>A0A177E0R2_ALTAL</name>
<feature type="domain" description="Heterokaryon incompatibility" evidence="1">
    <location>
        <begin position="71"/>
        <end position="164"/>
    </location>
</feature>
<dbReference type="AlphaFoldDB" id="A0A177E0R2"/>
<dbReference type="Proteomes" id="UP000077248">
    <property type="component" value="Unassembled WGS sequence"/>
</dbReference>
<evidence type="ECO:0000259" key="1">
    <source>
        <dbReference type="Pfam" id="PF06985"/>
    </source>
</evidence>
<organism evidence="2 3">
    <name type="scientific">Alternaria alternata</name>
    <name type="common">Alternaria rot fungus</name>
    <name type="synonym">Torula alternata</name>
    <dbReference type="NCBI Taxonomy" id="5599"/>
    <lineage>
        <taxon>Eukaryota</taxon>
        <taxon>Fungi</taxon>
        <taxon>Dikarya</taxon>
        <taxon>Ascomycota</taxon>
        <taxon>Pezizomycotina</taxon>
        <taxon>Dothideomycetes</taxon>
        <taxon>Pleosporomycetidae</taxon>
        <taxon>Pleosporales</taxon>
        <taxon>Pleosporineae</taxon>
        <taxon>Pleosporaceae</taxon>
        <taxon>Alternaria</taxon>
        <taxon>Alternaria sect. Alternaria</taxon>
        <taxon>Alternaria alternata complex</taxon>
    </lineage>
</organism>
<dbReference type="InterPro" id="IPR052895">
    <property type="entry name" value="HetReg/Transcr_Mod"/>
</dbReference>
<evidence type="ECO:0000313" key="3">
    <source>
        <dbReference type="Proteomes" id="UP000077248"/>
    </source>
</evidence>
<dbReference type="VEuPathDB" id="FungiDB:CC77DRAFT_544803"/>
<dbReference type="KEGG" id="aalt:CC77DRAFT_544803"/>
<dbReference type="Pfam" id="PF06985">
    <property type="entry name" value="HET"/>
    <property type="match status" value="1"/>
</dbReference>
<dbReference type="Pfam" id="PF26639">
    <property type="entry name" value="Het-6_barrel"/>
    <property type="match status" value="1"/>
</dbReference>
<reference evidence="2 3" key="1">
    <citation type="submission" date="2016-05" db="EMBL/GenBank/DDBJ databases">
        <title>Comparative analysis of secretome profiles of manganese(II)-oxidizing ascomycete fungi.</title>
        <authorList>
            <consortium name="DOE Joint Genome Institute"/>
            <person name="Zeiner C.A."/>
            <person name="Purvine S.O."/>
            <person name="Zink E.M."/>
            <person name="Wu S."/>
            <person name="Pasa-Tolic L."/>
            <person name="Chaput D.L."/>
            <person name="Haridas S."/>
            <person name="Grigoriev I.V."/>
            <person name="Santelli C.M."/>
            <person name="Hansel C.M."/>
        </authorList>
    </citation>
    <scope>NUCLEOTIDE SEQUENCE [LARGE SCALE GENOMIC DNA]</scope>
    <source>
        <strain evidence="2 3">SRC1lrK2f</strain>
    </source>
</reference>
<dbReference type="EMBL" id="KV441471">
    <property type="protein sequence ID" value="OAG24792.1"/>
    <property type="molecule type" value="Genomic_DNA"/>
</dbReference>
<dbReference type="OMA" id="MDWSLPC"/>
<dbReference type="PANTHER" id="PTHR24148:SF82">
    <property type="entry name" value="HETEROKARYON INCOMPATIBILITY DOMAIN-CONTAINING PROTEIN"/>
    <property type="match status" value="1"/>
</dbReference>
<sequence length="715" mass="80550">MITIHTSFTTMAQRIVSKFKRRSKKTTSDIYVPLDAKSRTIRVLHLQPGTWEDDVCAELQVASIARVRRRYITISYTWGSEGVARQVLISCNGKPVPISRNLFTALRKLRRPDHTVLLWADALCINQADPLERTQQVGMMGEIYSNSRETVIWLGEPMPNEEVVACFSNDPTSRIAWKGDSNDHLLRNSFILDFEGSCTAEQSAGSAVSSTRPGPDIFGAFCLIQDFAEGTLYPLLKLLDRNKATILDQIEHPRRHAFTVTNAHWRQLLSLRVWEGLAKLMSMAWWQRIWVVQETVLSRNATVHYGPLSAPWSMFAKAAVNYVQQRHMLCLDLAGTRHGQDILDRFSDFVLRIEETRLRHHSSLDNATLLDLLWKFRPLQATDKRDKIFALFGLTTDWQELPALVPDYSNDAATTFTQTTLSNLLRAGSLSVLAGDLEAVLNRKRLEGLPSWVMDWSLPCLPTEIERVGSLHLYNASDKHEGAFLYHPENHVLEVDALYIDHVSTIGEVSRHTQINDTCAVIRTWKLLTKLFEPVDKIYPTGEPCEDVFWRTLIGDLIYTGAAPNAHGTKGSYRRATSDDHDAYEAWRMWSRCISRDTIDRTAPFNLDEGISGIHHALKTVTASRRFFLTSTGYMGIGPRTTVEGDRVYVFKGSKVPFIVRGDGQIGDSDGVSSAHGDTSVKDGFRLIGDCFVYGLMDGEASTQESVRSGKLNLI</sequence>
<proteinExistence type="predicted"/>